<dbReference type="Gene3D" id="3.40.50.300">
    <property type="entry name" value="P-loop containing nucleotide triphosphate hydrolases"/>
    <property type="match status" value="1"/>
</dbReference>
<dbReference type="SUPFAM" id="SSF52540">
    <property type="entry name" value="P-loop containing nucleoside triphosphate hydrolases"/>
    <property type="match status" value="1"/>
</dbReference>
<dbReference type="SMART" id="SM00382">
    <property type="entry name" value="AAA"/>
    <property type="match status" value="1"/>
</dbReference>
<dbReference type="EMBL" id="JBHSFU010000005">
    <property type="protein sequence ID" value="MFC4558597.1"/>
    <property type="molecule type" value="Genomic_DNA"/>
</dbReference>
<dbReference type="PANTHER" id="PTHR42788:SF21">
    <property type="entry name" value="ABC TRANSPORTER ATP-BINDING PROTEIN"/>
    <property type="match status" value="1"/>
</dbReference>
<evidence type="ECO:0000256" key="3">
    <source>
        <dbReference type="ARBA" id="ARBA00022840"/>
    </source>
</evidence>
<dbReference type="InterPro" id="IPR027417">
    <property type="entry name" value="P-loop_NTPase"/>
</dbReference>
<reference evidence="6" key="1">
    <citation type="journal article" date="2019" name="Int. J. Syst. Evol. Microbiol.">
        <title>The Global Catalogue of Microorganisms (GCM) 10K type strain sequencing project: providing services to taxonomists for standard genome sequencing and annotation.</title>
        <authorList>
            <consortium name="The Broad Institute Genomics Platform"/>
            <consortium name="The Broad Institute Genome Sequencing Center for Infectious Disease"/>
            <person name="Wu L."/>
            <person name="Ma J."/>
        </authorList>
    </citation>
    <scope>NUCLEOTIDE SEQUENCE [LARGE SCALE GENOMIC DNA]</scope>
    <source>
        <strain evidence="6">CGMCC 4.7426</strain>
    </source>
</reference>
<accession>A0ABV9DJN6</accession>
<organism evidence="5 6">
    <name type="scientific">Virgibacillus kekensis</name>
    <dbReference type="NCBI Taxonomy" id="202261"/>
    <lineage>
        <taxon>Bacteria</taxon>
        <taxon>Bacillati</taxon>
        <taxon>Bacillota</taxon>
        <taxon>Bacilli</taxon>
        <taxon>Bacillales</taxon>
        <taxon>Bacillaceae</taxon>
        <taxon>Virgibacillus</taxon>
    </lineage>
</organism>
<dbReference type="Pfam" id="PF00005">
    <property type="entry name" value="ABC_tran"/>
    <property type="match status" value="1"/>
</dbReference>
<proteinExistence type="predicted"/>
<evidence type="ECO:0000256" key="1">
    <source>
        <dbReference type="ARBA" id="ARBA00022448"/>
    </source>
</evidence>
<sequence>MSFLTLDTVSHYYFARHSYTKILDNITFSVKEGEFVTLLGPSGCGKSTLLSMIAGTVKPTEGNIHLCNKSLEEHNITIGWLLEKDYLFPWKTVIDNMLVIRQKEIKENALTLLEKTGLSSSYNHYPSTLPAGTRQCIAFLRALLCNPDIILLDDPFSKLDYQTKLKLEEMVIHLLHSHQQTAVFATNDIDEAIALSDRIVLLNSDVGSITKIFEVPLELRQEVPLLARQHPKYQLLFDKIWQEMNKNQTRSVNKVVRSRHDL</sequence>
<keyword evidence="3 5" id="KW-0067">ATP-binding</keyword>
<evidence type="ECO:0000313" key="5">
    <source>
        <dbReference type="EMBL" id="MFC4558597.1"/>
    </source>
</evidence>
<keyword evidence="1" id="KW-0813">Transport</keyword>
<dbReference type="PROSITE" id="PS50893">
    <property type="entry name" value="ABC_TRANSPORTER_2"/>
    <property type="match status" value="1"/>
</dbReference>
<evidence type="ECO:0000256" key="2">
    <source>
        <dbReference type="ARBA" id="ARBA00022741"/>
    </source>
</evidence>
<protein>
    <submittedName>
        <fullName evidence="5">ATP-binding cassette domain-containing protein</fullName>
    </submittedName>
</protein>
<dbReference type="InterPro" id="IPR050166">
    <property type="entry name" value="ABC_transporter_ATP-bind"/>
</dbReference>
<dbReference type="InterPro" id="IPR003593">
    <property type="entry name" value="AAA+_ATPase"/>
</dbReference>
<keyword evidence="6" id="KW-1185">Reference proteome</keyword>
<feature type="domain" description="ABC transporter" evidence="4">
    <location>
        <begin position="4"/>
        <end position="229"/>
    </location>
</feature>
<evidence type="ECO:0000313" key="6">
    <source>
        <dbReference type="Proteomes" id="UP001595989"/>
    </source>
</evidence>
<dbReference type="Proteomes" id="UP001595989">
    <property type="component" value="Unassembled WGS sequence"/>
</dbReference>
<gene>
    <name evidence="5" type="ORF">ACFO3D_10295</name>
</gene>
<dbReference type="PANTHER" id="PTHR42788">
    <property type="entry name" value="TAURINE IMPORT ATP-BINDING PROTEIN-RELATED"/>
    <property type="match status" value="1"/>
</dbReference>
<dbReference type="GO" id="GO:0005524">
    <property type="term" value="F:ATP binding"/>
    <property type="evidence" value="ECO:0007669"/>
    <property type="project" value="UniProtKB-KW"/>
</dbReference>
<comment type="caution">
    <text evidence="5">The sequence shown here is derived from an EMBL/GenBank/DDBJ whole genome shotgun (WGS) entry which is preliminary data.</text>
</comment>
<evidence type="ECO:0000259" key="4">
    <source>
        <dbReference type="PROSITE" id="PS50893"/>
    </source>
</evidence>
<name>A0ABV9DJN6_9BACI</name>
<dbReference type="RefSeq" id="WP_390295569.1">
    <property type="nucleotide sequence ID" value="NZ_JBHSFU010000005.1"/>
</dbReference>
<dbReference type="InterPro" id="IPR003439">
    <property type="entry name" value="ABC_transporter-like_ATP-bd"/>
</dbReference>
<keyword evidence="2" id="KW-0547">Nucleotide-binding</keyword>